<evidence type="ECO:0000256" key="2">
    <source>
        <dbReference type="ARBA" id="ARBA00022989"/>
    </source>
</evidence>
<evidence type="ECO:0000313" key="5">
    <source>
        <dbReference type="EMBL" id="MDK2596169.1"/>
    </source>
</evidence>
<protein>
    <submittedName>
        <fullName evidence="5">MFS transporter</fullName>
    </submittedName>
</protein>
<dbReference type="RefSeq" id="WP_284137582.1">
    <property type="nucleotide sequence ID" value="NZ_JASJUT010000005.1"/>
</dbReference>
<keyword evidence="6" id="KW-1185">Reference proteome</keyword>
<dbReference type="InterPro" id="IPR011701">
    <property type="entry name" value="MFS"/>
</dbReference>
<dbReference type="EMBL" id="JASJUT010000005">
    <property type="protein sequence ID" value="MDK2596169.1"/>
    <property type="molecule type" value="Genomic_DNA"/>
</dbReference>
<organism evidence="5 6">
    <name type="scientific">Pseudoalteromonas obscura</name>
    <dbReference type="NCBI Taxonomy" id="3048491"/>
    <lineage>
        <taxon>Bacteria</taxon>
        <taxon>Pseudomonadati</taxon>
        <taxon>Pseudomonadota</taxon>
        <taxon>Gammaproteobacteria</taxon>
        <taxon>Alteromonadales</taxon>
        <taxon>Pseudoalteromonadaceae</taxon>
        <taxon>Pseudoalteromonas</taxon>
    </lineage>
</organism>
<feature type="transmembrane region" description="Helical" evidence="4">
    <location>
        <begin position="367"/>
        <end position="384"/>
    </location>
</feature>
<evidence type="ECO:0000256" key="4">
    <source>
        <dbReference type="SAM" id="Phobius"/>
    </source>
</evidence>
<feature type="transmembrane region" description="Helical" evidence="4">
    <location>
        <begin position="26"/>
        <end position="44"/>
    </location>
</feature>
<feature type="transmembrane region" description="Helical" evidence="4">
    <location>
        <begin position="154"/>
        <end position="177"/>
    </location>
</feature>
<dbReference type="InterPro" id="IPR050327">
    <property type="entry name" value="Proton-linked_MCT"/>
</dbReference>
<keyword evidence="2 4" id="KW-1133">Transmembrane helix</keyword>
<feature type="transmembrane region" description="Helical" evidence="4">
    <location>
        <begin position="324"/>
        <end position="346"/>
    </location>
</feature>
<dbReference type="SUPFAM" id="SSF103473">
    <property type="entry name" value="MFS general substrate transporter"/>
    <property type="match status" value="1"/>
</dbReference>
<dbReference type="Pfam" id="PF07690">
    <property type="entry name" value="MFS_1"/>
    <property type="match status" value="1"/>
</dbReference>
<evidence type="ECO:0000313" key="6">
    <source>
        <dbReference type="Proteomes" id="UP001231915"/>
    </source>
</evidence>
<keyword evidence="1 4" id="KW-0812">Transmembrane</keyword>
<reference evidence="5 6" key="1">
    <citation type="submission" date="2023-05" db="EMBL/GenBank/DDBJ databases">
        <title>Pseudoalteromonas ardens sp. nov., Pseudoalteromonas obscura sp. nov., and Pseudoalteromonas umbrosa sp. nov., isolated from the coral Montipora capitata.</title>
        <authorList>
            <person name="Thomas E.M."/>
            <person name="Smith E.M."/>
            <person name="Papke E."/>
            <person name="Shlafstein M.D."/>
            <person name="Oline D.K."/>
            <person name="Videau P."/>
            <person name="Saw J.H."/>
            <person name="Strangman W.K."/>
            <person name="Ushijima B."/>
        </authorList>
    </citation>
    <scope>NUCLEOTIDE SEQUENCE [LARGE SCALE GENOMIC DNA]</scope>
    <source>
        <strain evidence="5 6">P94</strain>
    </source>
</reference>
<feature type="transmembrane region" description="Helical" evidence="4">
    <location>
        <begin position="64"/>
        <end position="82"/>
    </location>
</feature>
<gene>
    <name evidence="5" type="ORF">QNM18_13995</name>
</gene>
<evidence type="ECO:0000256" key="1">
    <source>
        <dbReference type="ARBA" id="ARBA00022692"/>
    </source>
</evidence>
<feature type="transmembrane region" description="Helical" evidence="4">
    <location>
        <begin position="118"/>
        <end position="142"/>
    </location>
</feature>
<dbReference type="Proteomes" id="UP001231915">
    <property type="component" value="Unassembled WGS sequence"/>
</dbReference>
<name>A0ABT7EM86_9GAMM</name>
<evidence type="ECO:0000256" key="3">
    <source>
        <dbReference type="ARBA" id="ARBA00023136"/>
    </source>
</evidence>
<dbReference type="PANTHER" id="PTHR11360">
    <property type="entry name" value="MONOCARBOXYLATE TRANSPORTER"/>
    <property type="match status" value="1"/>
</dbReference>
<accession>A0ABT7EM86</accession>
<feature type="transmembrane region" description="Helical" evidence="4">
    <location>
        <begin position="234"/>
        <end position="257"/>
    </location>
</feature>
<feature type="transmembrane region" description="Helical" evidence="4">
    <location>
        <begin position="300"/>
        <end position="318"/>
    </location>
</feature>
<feature type="transmembrane region" description="Helical" evidence="4">
    <location>
        <begin position="183"/>
        <end position="203"/>
    </location>
</feature>
<feature type="transmembrane region" description="Helical" evidence="4">
    <location>
        <begin position="390"/>
        <end position="409"/>
    </location>
</feature>
<proteinExistence type="predicted"/>
<comment type="caution">
    <text evidence="5">The sequence shown here is derived from an EMBL/GenBank/DDBJ whole genome shotgun (WGS) entry which is preliminary data.</text>
</comment>
<dbReference type="PANTHER" id="PTHR11360:SF284">
    <property type="entry name" value="EG:103B4.3 PROTEIN-RELATED"/>
    <property type="match status" value="1"/>
</dbReference>
<dbReference type="InterPro" id="IPR036259">
    <property type="entry name" value="MFS_trans_sf"/>
</dbReference>
<feature type="transmembrane region" description="Helical" evidence="4">
    <location>
        <begin position="94"/>
        <end position="112"/>
    </location>
</feature>
<keyword evidence="3 4" id="KW-0472">Membrane</keyword>
<dbReference type="Gene3D" id="1.20.1250.20">
    <property type="entry name" value="MFS general substrate transporter like domains"/>
    <property type="match status" value="1"/>
</dbReference>
<sequence length="417" mass="44709">MNALKAKIYGLSQGEPWALKKSAGSFPIALLGFAQICSWGTLYYSFPQLAQAMLSEFNWAKSETYGALSISLLFSSFAAIPVGKLIDKGYGRNVMVIGSIVAGGLLIAGSQINSLSLLYGVFAAIGIVQATTLYEAAFAVINANHQHEEAKGKIVTLTLWGGFASTVFIPFIELLIIHFSWRITFVVLGAVNMFVCSICYGLLPRGIIKTKDTKVVAQADSRNINVAWALKQPIFWALLLCFSLFAAGASTFKFHLYPILVESALSPQQVVLILAVLGPAQVLGRVALKFAGAKVSALQLGVLTTSALPITFVGMLYLPSQVWLLIPLITLFGAATGMMTIVKGIAIPELLTKEAYGAINGAMSMPIQFIKAGAPAIAAWIWMITQSYDMVLLVLGGIGIVAVACFVLVRQFAHFSR</sequence>